<keyword evidence="1" id="KW-0547">Nucleotide-binding</keyword>
<name>A0A8X6H5L9_TRICU</name>
<proteinExistence type="predicted"/>
<keyword evidence="1" id="KW-0067">ATP-binding</keyword>
<keyword evidence="2" id="KW-1185">Reference proteome</keyword>
<accession>A0A8X6H5L9</accession>
<keyword evidence="1" id="KW-0378">Hydrolase</keyword>
<dbReference type="OrthoDB" id="8061956at2759"/>
<dbReference type="EMBL" id="BMAO01027513">
    <property type="protein sequence ID" value="GFR17716.1"/>
    <property type="molecule type" value="Genomic_DNA"/>
</dbReference>
<keyword evidence="1" id="KW-0347">Helicase</keyword>
<dbReference type="AlphaFoldDB" id="A0A8X6H5L9"/>
<evidence type="ECO:0000313" key="2">
    <source>
        <dbReference type="Proteomes" id="UP000887116"/>
    </source>
</evidence>
<evidence type="ECO:0000313" key="1">
    <source>
        <dbReference type="EMBL" id="GFR17716.1"/>
    </source>
</evidence>
<dbReference type="GO" id="GO:0004386">
    <property type="term" value="F:helicase activity"/>
    <property type="evidence" value="ECO:0007669"/>
    <property type="project" value="UniProtKB-KW"/>
</dbReference>
<protein>
    <submittedName>
        <fullName evidence="1">ATP-dependent DNA helicase</fullName>
    </submittedName>
</protein>
<organism evidence="1 2">
    <name type="scientific">Trichonephila clavata</name>
    <name type="common">Joro spider</name>
    <name type="synonym">Nephila clavata</name>
    <dbReference type="NCBI Taxonomy" id="2740835"/>
    <lineage>
        <taxon>Eukaryota</taxon>
        <taxon>Metazoa</taxon>
        <taxon>Ecdysozoa</taxon>
        <taxon>Arthropoda</taxon>
        <taxon>Chelicerata</taxon>
        <taxon>Arachnida</taxon>
        <taxon>Araneae</taxon>
        <taxon>Araneomorphae</taxon>
        <taxon>Entelegynae</taxon>
        <taxon>Araneoidea</taxon>
        <taxon>Nephilidae</taxon>
        <taxon>Trichonephila</taxon>
    </lineage>
</organism>
<dbReference type="Proteomes" id="UP000887116">
    <property type="component" value="Unassembled WGS sequence"/>
</dbReference>
<gene>
    <name evidence="1" type="ORF">TNCT_709351</name>
</gene>
<reference evidence="1" key="1">
    <citation type="submission" date="2020-07" db="EMBL/GenBank/DDBJ databases">
        <title>Multicomponent nature underlies the extraordinary mechanical properties of spider dragline silk.</title>
        <authorList>
            <person name="Kono N."/>
            <person name="Nakamura H."/>
            <person name="Mori M."/>
            <person name="Yoshida Y."/>
            <person name="Ohtoshi R."/>
            <person name="Malay A.D."/>
            <person name="Moran D.A.P."/>
            <person name="Tomita M."/>
            <person name="Numata K."/>
            <person name="Arakawa K."/>
        </authorList>
    </citation>
    <scope>NUCLEOTIDE SEQUENCE</scope>
</reference>
<sequence>MPCIIATNVHVADGLSKGTYSHLKLVEKLEAVPPEENTNIGDVNRLWLKFAGSSRIDQITKKLATKYMQDKKISKDWVPIGRSSASIYLKNNRTITAKRNHFPLTSACAVTLLKSQGGTCDSTVYFYEKSLRQHLAYVAFPRVINLEGLFIVLPTQDRVFYHGQKILLLQHHCELN</sequence>
<comment type="caution">
    <text evidence="1">The sequence shown here is derived from an EMBL/GenBank/DDBJ whole genome shotgun (WGS) entry which is preliminary data.</text>
</comment>